<dbReference type="RefSeq" id="WP_093752979.1">
    <property type="nucleotide sequence ID" value="NZ_BSYN01000003.1"/>
</dbReference>
<dbReference type="Proteomes" id="UP000198828">
    <property type="component" value="Unassembled WGS sequence"/>
</dbReference>
<evidence type="ECO:0000313" key="1">
    <source>
        <dbReference type="EMBL" id="SDX16384.1"/>
    </source>
</evidence>
<accession>A0A1H2ZHZ1</accession>
<dbReference type="OrthoDB" id="1707872at2"/>
<proteinExistence type="predicted"/>
<name>A0A1H2ZHZ1_9FIRM</name>
<organism evidence="1 2">
    <name type="scientific">Tepidimicrobium xylanilyticum</name>
    <dbReference type="NCBI Taxonomy" id="1123352"/>
    <lineage>
        <taxon>Bacteria</taxon>
        <taxon>Bacillati</taxon>
        <taxon>Bacillota</taxon>
        <taxon>Tissierellia</taxon>
        <taxon>Tissierellales</taxon>
        <taxon>Tepidimicrobiaceae</taxon>
        <taxon>Tepidimicrobium</taxon>
    </lineage>
</organism>
<gene>
    <name evidence="1" type="ORF">SAMN05660923_01829</name>
</gene>
<reference evidence="1 2" key="1">
    <citation type="submission" date="2016-10" db="EMBL/GenBank/DDBJ databases">
        <authorList>
            <person name="de Groot N.N."/>
        </authorList>
    </citation>
    <scope>NUCLEOTIDE SEQUENCE [LARGE SCALE GENOMIC DNA]</scope>
    <source>
        <strain evidence="1 2">DSM 23310</strain>
    </source>
</reference>
<keyword evidence="2" id="KW-1185">Reference proteome</keyword>
<dbReference type="AlphaFoldDB" id="A0A1H2ZHZ1"/>
<protein>
    <submittedName>
        <fullName evidence="1">Uncharacterized protein</fullName>
    </submittedName>
</protein>
<dbReference type="EMBL" id="FNNG01000007">
    <property type="protein sequence ID" value="SDX16384.1"/>
    <property type="molecule type" value="Genomic_DNA"/>
</dbReference>
<sequence>MVDIDKSEEFFAETVDDSDNKIYNFMINASNQANLTSNNNISPTQLSSIFIVISPYYIEKLNIEGLDLDIKVSENNTVTINNIDYEMVEINPGVKIFGLCKHNKE</sequence>
<evidence type="ECO:0000313" key="2">
    <source>
        <dbReference type="Proteomes" id="UP000198828"/>
    </source>
</evidence>